<dbReference type="Pfam" id="PF01370">
    <property type="entry name" value="Epimerase"/>
    <property type="match status" value="1"/>
</dbReference>
<dbReference type="PANTHER" id="PTHR11092">
    <property type="entry name" value="SUGAR NUCLEOTIDE EPIMERASE RELATED"/>
    <property type="match status" value="1"/>
</dbReference>
<reference evidence="4 5" key="1">
    <citation type="submission" date="2019-03" db="EMBL/GenBank/DDBJ databases">
        <title>Sequencing the genomes of 1000 actinobacteria strains.</title>
        <authorList>
            <person name="Klenk H.-P."/>
        </authorList>
    </citation>
    <scope>NUCLEOTIDE SEQUENCE [LARGE SCALE GENOMIC DNA]</scope>
    <source>
        <strain evidence="4 5">DSM 43805</strain>
    </source>
</reference>
<dbReference type="SUPFAM" id="SSF51735">
    <property type="entry name" value="NAD(P)-binding Rossmann-fold domains"/>
    <property type="match status" value="1"/>
</dbReference>
<evidence type="ECO:0000259" key="2">
    <source>
        <dbReference type="Pfam" id="PF01370"/>
    </source>
</evidence>
<name>A0A4R6JN42_9ACTN</name>
<dbReference type="Gene3D" id="3.40.50.720">
    <property type="entry name" value="NAD(P)-binding Rossmann-like Domain"/>
    <property type="match status" value="1"/>
</dbReference>
<proteinExistence type="inferred from homology"/>
<evidence type="ECO:0000313" key="5">
    <source>
        <dbReference type="Proteomes" id="UP000294901"/>
    </source>
</evidence>
<dbReference type="AlphaFoldDB" id="A0A4R6JN42"/>
<evidence type="ECO:0000259" key="3">
    <source>
        <dbReference type="Pfam" id="PF08338"/>
    </source>
</evidence>
<comment type="caution">
    <text evidence="4">The sequence shown here is derived from an EMBL/GenBank/DDBJ whole genome shotgun (WGS) entry which is preliminary data.</text>
</comment>
<sequence length="305" mass="32261">MGTMRILISGGSGFLGTPFVERLRGNGHDVTRLVRRPAQAPDEATWQPSQGQIDPHVVAAADVVINLSGANVGGKRWNARYKSELRSSRVDTTGTLARAISKLPGGDRPHTLLQASAVGWYGDTGDNPVTEEAPAGTTFLADLCRVWEAAARPAEDAGVRVVLMRTGIAVETLVEKLLLPFKLGAGAKLGGGKQWMPWTDVPDWLAAAEFLLEREDLAGPVNLVGREPATNAEFTKALAGAVNRPALLSVPGPALHLALGELAGESLRSSRVVPAVLQRAGFQWAHPTIESALRAVVGREAAASR</sequence>
<dbReference type="Proteomes" id="UP000294901">
    <property type="component" value="Unassembled WGS sequence"/>
</dbReference>
<comment type="similarity">
    <text evidence="1">Belongs to the NAD(P)-dependent epimerase/dehydratase family. SDR39U1 subfamily.</text>
</comment>
<dbReference type="InterPro" id="IPR001509">
    <property type="entry name" value="Epimerase_deHydtase"/>
</dbReference>
<dbReference type="InterPro" id="IPR036291">
    <property type="entry name" value="NAD(P)-bd_dom_sf"/>
</dbReference>
<feature type="domain" description="DUF1731" evidence="3">
    <location>
        <begin position="250"/>
        <end position="296"/>
    </location>
</feature>
<dbReference type="InterPro" id="IPR010099">
    <property type="entry name" value="SDR39U1"/>
</dbReference>
<dbReference type="PANTHER" id="PTHR11092:SF0">
    <property type="entry name" value="EPIMERASE FAMILY PROTEIN SDR39U1"/>
    <property type="match status" value="1"/>
</dbReference>
<evidence type="ECO:0000256" key="1">
    <source>
        <dbReference type="ARBA" id="ARBA00009353"/>
    </source>
</evidence>
<feature type="domain" description="NAD-dependent epimerase/dehydratase" evidence="2">
    <location>
        <begin position="6"/>
        <end position="216"/>
    </location>
</feature>
<dbReference type="NCBIfam" id="TIGR01777">
    <property type="entry name" value="yfcH"/>
    <property type="match status" value="1"/>
</dbReference>
<keyword evidence="5" id="KW-1185">Reference proteome</keyword>
<organism evidence="4 5">
    <name type="scientific">Paractinoplanes brasiliensis</name>
    <dbReference type="NCBI Taxonomy" id="52695"/>
    <lineage>
        <taxon>Bacteria</taxon>
        <taxon>Bacillati</taxon>
        <taxon>Actinomycetota</taxon>
        <taxon>Actinomycetes</taxon>
        <taxon>Micromonosporales</taxon>
        <taxon>Micromonosporaceae</taxon>
        <taxon>Paractinoplanes</taxon>
    </lineage>
</organism>
<evidence type="ECO:0000313" key="4">
    <source>
        <dbReference type="EMBL" id="TDO37824.1"/>
    </source>
</evidence>
<dbReference type="EMBL" id="SNWR01000001">
    <property type="protein sequence ID" value="TDO37824.1"/>
    <property type="molecule type" value="Genomic_DNA"/>
</dbReference>
<gene>
    <name evidence="4" type="ORF">C8E87_1458</name>
</gene>
<accession>A0A4R6JN42</accession>
<dbReference type="InterPro" id="IPR013549">
    <property type="entry name" value="DUF1731"/>
</dbReference>
<evidence type="ECO:0008006" key="6">
    <source>
        <dbReference type="Google" id="ProtNLM"/>
    </source>
</evidence>
<dbReference type="Pfam" id="PF08338">
    <property type="entry name" value="DUF1731"/>
    <property type="match status" value="1"/>
</dbReference>
<protein>
    <recommendedName>
        <fullName evidence="6">TIGR01777 family protein</fullName>
    </recommendedName>
</protein>